<keyword evidence="2" id="KW-1185">Reference proteome</keyword>
<proteinExistence type="predicted"/>
<sequence length="68" mass="7337">MGEKRKANDSPGNLESRSASAMFSLEFPGMFVNVMTANADESVKWVDKINGTVNKAASTSKAERSRPS</sequence>
<dbReference type="AlphaFoldDB" id="A0A1Y2HPK6"/>
<evidence type="ECO:0008006" key="3">
    <source>
        <dbReference type="Google" id="ProtNLM"/>
    </source>
</evidence>
<organism evidence="1 2">
    <name type="scientific">Catenaria anguillulae PL171</name>
    <dbReference type="NCBI Taxonomy" id="765915"/>
    <lineage>
        <taxon>Eukaryota</taxon>
        <taxon>Fungi</taxon>
        <taxon>Fungi incertae sedis</taxon>
        <taxon>Blastocladiomycota</taxon>
        <taxon>Blastocladiomycetes</taxon>
        <taxon>Blastocladiales</taxon>
        <taxon>Catenariaceae</taxon>
        <taxon>Catenaria</taxon>
    </lineage>
</organism>
<dbReference type="Proteomes" id="UP000193411">
    <property type="component" value="Unassembled WGS sequence"/>
</dbReference>
<accession>A0A1Y2HPK6</accession>
<gene>
    <name evidence="1" type="ORF">BCR44DRAFT_1067322</name>
</gene>
<evidence type="ECO:0000313" key="2">
    <source>
        <dbReference type="Proteomes" id="UP000193411"/>
    </source>
</evidence>
<evidence type="ECO:0000313" key="1">
    <source>
        <dbReference type="EMBL" id="ORZ36538.1"/>
    </source>
</evidence>
<name>A0A1Y2HPK6_9FUNG</name>
<comment type="caution">
    <text evidence="1">The sequence shown here is derived from an EMBL/GenBank/DDBJ whole genome shotgun (WGS) entry which is preliminary data.</text>
</comment>
<dbReference type="EMBL" id="MCFL01000016">
    <property type="protein sequence ID" value="ORZ36538.1"/>
    <property type="molecule type" value="Genomic_DNA"/>
</dbReference>
<reference evidence="1 2" key="1">
    <citation type="submission" date="2016-07" db="EMBL/GenBank/DDBJ databases">
        <title>Pervasive Adenine N6-methylation of Active Genes in Fungi.</title>
        <authorList>
            <consortium name="DOE Joint Genome Institute"/>
            <person name="Mondo S.J."/>
            <person name="Dannebaum R.O."/>
            <person name="Kuo R.C."/>
            <person name="Labutti K."/>
            <person name="Haridas S."/>
            <person name="Kuo A."/>
            <person name="Salamov A."/>
            <person name="Ahrendt S.R."/>
            <person name="Lipzen A."/>
            <person name="Sullivan W."/>
            <person name="Andreopoulos W.B."/>
            <person name="Clum A."/>
            <person name="Lindquist E."/>
            <person name="Daum C."/>
            <person name="Ramamoorthy G.K."/>
            <person name="Gryganskyi A."/>
            <person name="Culley D."/>
            <person name="Magnuson J.K."/>
            <person name="James T.Y."/>
            <person name="O'Malley M.A."/>
            <person name="Stajich J.E."/>
            <person name="Spatafora J.W."/>
            <person name="Visel A."/>
            <person name="Grigoriev I.V."/>
        </authorList>
    </citation>
    <scope>NUCLEOTIDE SEQUENCE [LARGE SCALE GENOMIC DNA]</scope>
    <source>
        <strain evidence="1 2">PL171</strain>
    </source>
</reference>
<protein>
    <recommendedName>
        <fullName evidence="3">PH domain-containing protein</fullName>
    </recommendedName>
</protein>